<evidence type="ECO:0000313" key="2">
    <source>
        <dbReference type="EMBL" id="ABC75919.1"/>
    </source>
</evidence>
<protein>
    <submittedName>
        <fullName evidence="2">Hypothetical cytosolic protein</fullName>
    </submittedName>
</protein>
<proteinExistence type="predicted"/>
<dbReference type="AlphaFoldDB" id="Q2LYC8"/>
<feature type="compositionally biased region" description="Polar residues" evidence="1">
    <location>
        <begin position="17"/>
        <end position="32"/>
    </location>
</feature>
<gene>
    <name evidence="2" type="ORF">SYN_00018</name>
</gene>
<evidence type="ECO:0000256" key="1">
    <source>
        <dbReference type="SAM" id="MobiDB-lite"/>
    </source>
</evidence>
<evidence type="ECO:0000313" key="3">
    <source>
        <dbReference type="Proteomes" id="UP000001933"/>
    </source>
</evidence>
<feature type="region of interest" description="Disordered" evidence="1">
    <location>
        <begin position="1"/>
        <end position="32"/>
    </location>
</feature>
<dbReference type="Proteomes" id="UP000001933">
    <property type="component" value="Chromosome"/>
</dbReference>
<reference evidence="2 3" key="1">
    <citation type="journal article" date="2007" name="Proc. Natl. Acad. Sci. U.S.A.">
        <title>The genome of Syntrophus aciditrophicus: life at the thermodynamic limit of microbial growth.</title>
        <authorList>
            <person name="McInerney M.J."/>
            <person name="Rohlin L."/>
            <person name="Mouttaki H."/>
            <person name="Kim U."/>
            <person name="Krupp R.S."/>
            <person name="Rios-Hernandez L."/>
            <person name="Sieber J."/>
            <person name="Struchtemeyer C.G."/>
            <person name="Bhattacharyya A."/>
            <person name="Campbell J.W."/>
            <person name="Gunsalus R.P."/>
        </authorList>
    </citation>
    <scope>NUCLEOTIDE SEQUENCE [LARGE SCALE GENOMIC DNA]</scope>
    <source>
        <strain evidence="2 3">SB</strain>
    </source>
</reference>
<dbReference type="KEGG" id="sat:SYN_00018"/>
<accession>Q2LYC8</accession>
<sequence length="51" mass="5537">MEDGGTEFGEGLIGSEISAQNPPEIQDSGRSLNNDFKRHLMEIIDVSSSDL</sequence>
<dbReference type="STRING" id="56780.SYN_00018"/>
<dbReference type="HOGENOM" id="CLU_3104666_0_0_7"/>
<dbReference type="RefSeq" id="WP_011415954.1">
    <property type="nucleotide sequence ID" value="NC_007759.1"/>
</dbReference>
<keyword evidence="3" id="KW-1185">Reference proteome</keyword>
<feature type="compositionally biased region" description="Gly residues" evidence="1">
    <location>
        <begin position="1"/>
        <end position="12"/>
    </location>
</feature>
<dbReference type="EMBL" id="CP000252">
    <property type="protein sequence ID" value="ABC75919.1"/>
    <property type="molecule type" value="Genomic_DNA"/>
</dbReference>
<name>Q2LYC8_SYNAS</name>
<dbReference type="InParanoid" id="Q2LYC8"/>
<organism evidence="2 3">
    <name type="scientific">Syntrophus aciditrophicus (strain SB)</name>
    <dbReference type="NCBI Taxonomy" id="56780"/>
    <lineage>
        <taxon>Bacteria</taxon>
        <taxon>Pseudomonadati</taxon>
        <taxon>Thermodesulfobacteriota</taxon>
        <taxon>Syntrophia</taxon>
        <taxon>Syntrophales</taxon>
        <taxon>Syntrophaceae</taxon>
        <taxon>Syntrophus</taxon>
    </lineage>
</organism>